<dbReference type="PANTHER" id="PTHR31511">
    <property type="entry name" value="PROTEIN CBG23764"/>
    <property type="match status" value="1"/>
</dbReference>
<proteinExistence type="predicted"/>
<dbReference type="EMBL" id="CAKJVB030000005">
    <property type="protein sequence ID" value="CAH1224552.1"/>
    <property type="molecule type" value="Genomic_DNA"/>
</dbReference>
<accession>A0A9P0DR48</accession>
<gene>
    <name evidence="1" type="ORF">DIABBA_LOCUS83</name>
</gene>
<dbReference type="OrthoDB" id="6602337at2759"/>
<dbReference type="PANTHER" id="PTHR31511:SF12">
    <property type="entry name" value="RHO TERMINATION FACTOR N-TERMINAL DOMAIN-CONTAINING PROTEIN"/>
    <property type="match status" value="1"/>
</dbReference>
<name>A0A9P0DR48_DIABA</name>
<evidence type="ECO:0008006" key="3">
    <source>
        <dbReference type="Google" id="ProtNLM"/>
    </source>
</evidence>
<keyword evidence="2" id="KW-1185">Reference proteome</keyword>
<dbReference type="Proteomes" id="UP001153709">
    <property type="component" value="Unassembled WGS sequence"/>
</dbReference>
<dbReference type="SUPFAM" id="SSF56672">
    <property type="entry name" value="DNA/RNA polymerases"/>
    <property type="match status" value="1"/>
</dbReference>
<sequence>MLRFVDSLRFLNSSLDKLAVTLNVENLRYLAREFPQATPEQIELLRRKDISKVCMYDFHYNFMLPTIGTENLKLMYGDTDSFVYEISCDDVYRDVIKAHLSKFDTSDYAGNNPYQIPQVNKKSIGSNEVRMTHCVGLRSKMYSFKLQYTDEERKTWQSYKNSIDDGAIEKIVNNLGVTKKSKGVKYSVVKNSITFEDYVTCLKEFTSKNVKQSTFRSYVHNVFTIIQEKIALSPHDDKRYLQQNSYDTLPWGHYLTTMIE</sequence>
<reference evidence="1" key="1">
    <citation type="submission" date="2022-01" db="EMBL/GenBank/DDBJ databases">
        <authorList>
            <person name="King R."/>
        </authorList>
    </citation>
    <scope>NUCLEOTIDE SEQUENCE</scope>
</reference>
<protein>
    <recommendedName>
        <fullName evidence="3">DNA-directed DNA polymerase</fullName>
    </recommendedName>
</protein>
<evidence type="ECO:0000313" key="2">
    <source>
        <dbReference type="Proteomes" id="UP001153709"/>
    </source>
</evidence>
<organism evidence="1 2">
    <name type="scientific">Diabrotica balteata</name>
    <name type="common">Banded cucumber beetle</name>
    <dbReference type="NCBI Taxonomy" id="107213"/>
    <lineage>
        <taxon>Eukaryota</taxon>
        <taxon>Metazoa</taxon>
        <taxon>Ecdysozoa</taxon>
        <taxon>Arthropoda</taxon>
        <taxon>Hexapoda</taxon>
        <taxon>Insecta</taxon>
        <taxon>Pterygota</taxon>
        <taxon>Neoptera</taxon>
        <taxon>Endopterygota</taxon>
        <taxon>Coleoptera</taxon>
        <taxon>Polyphaga</taxon>
        <taxon>Cucujiformia</taxon>
        <taxon>Chrysomeloidea</taxon>
        <taxon>Chrysomelidae</taxon>
        <taxon>Galerucinae</taxon>
        <taxon>Diabroticina</taxon>
        <taxon>Diabroticites</taxon>
        <taxon>Diabrotica</taxon>
    </lineage>
</organism>
<dbReference type="InterPro" id="IPR043502">
    <property type="entry name" value="DNA/RNA_pol_sf"/>
</dbReference>
<evidence type="ECO:0000313" key="1">
    <source>
        <dbReference type="EMBL" id="CAH1224552.1"/>
    </source>
</evidence>
<dbReference type="AlphaFoldDB" id="A0A9P0DR48"/>
<dbReference type="GO" id="GO:0071897">
    <property type="term" value="P:DNA biosynthetic process"/>
    <property type="evidence" value="ECO:0007669"/>
    <property type="project" value="UniProtKB-ARBA"/>
</dbReference>
<comment type="caution">
    <text evidence="1">The sequence shown here is derived from an EMBL/GenBank/DDBJ whole genome shotgun (WGS) entry which is preliminary data.</text>
</comment>